<sequence>MTPRSIPDRRVETDSFPCEYVIDCRASVNLSGLDDEVDHSDFHRGKLPSLPRRGRGSYVRRSTTSRTHVHWFDEPELQPQRPARVSKLTSTGEASSRPKATMPIDASCYYRFEAIAEKRRWTAFPAKAERAVRVPQVAWKELFKCPSIPQEAKEKLRADQGPSSSSSSQVFKHEDQRKLEDCFRLI</sequence>
<evidence type="ECO:0000313" key="3">
    <source>
        <dbReference type="Proteomes" id="UP000230750"/>
    </source>
</evidence>
<dbReference type="AlphaFoldDB" id="A0A2G8KLX0"/>
<evidence type="ECO:0000313" key="2">
    <source>
        <dbReference type="EMBL" id="PIK49003.1"/>
    </source>
</evidence>
<reference evidence="2 3" key="1">
    <citation type="journal article" date="2017" name="PLoS Biol.">
        <title>The sea cucumber genome provides insights into morphological evolution and visceral regeneration.</title>
        <authorList>
            <person name="Zhang X."/>
            <person name="Sun L."/>
            <person name="Yuan J."/>
            <person name="Sun Y."/>
            <person name="Gao Y."/>
            <person name="Zhang L."/>
            <person name="Li S."/>
            <person name="Dai H."/>
            <person name="Hamel J.F."/>
            <person name="Liu C."/>
            <person name="Yu Y."/>
            <person name="Liu S."/>
            <person name="Lin W."/>
            <person name="Guo K."/>
            <person name="Jin S."/>
            <person name="Xu P."/>
            <person name="Storey K.B."/>
            <person name="Huan P."/>
            <person name="Zhang T."/>
            <person name="Zhou Y."/>
            <person name="Zhang J."/>
            <person name="Lin C."/>
            <person name="Li X."/>
            <person name="Xing L."/>
            <person name="Huo D."/>
            <person name="Sun M."/>
            <person name="Wang L."/>
            <person name="Mercier A."/>
            <person name="Li F."/>
            <person name="Yang H."/>
            <person name="Xiang J."/>
        </authorList>
    </citation>
    <scope>NUCLEOTIDE SEQUENCE [LARGE SCALE GENOMIC DNA]</scope>
    <source>
        <strain evidence="2">Shaxun</strain>
        <tissue evidence="2">Muscle</tissue>
    </source>
</reference>
<dbReference type="EMBL" id="MRZV01000487">
    <property type="protein sequence ID" value="PIK49003.1"/>
    <property type="molecule type" value="Genomic_DNA"/>
</dbReference>
<proteinExistence type="predicted"/>
<comment type="caution">
    <text evidence="2">The sequence shown here is derived from an EMBL/GenBank/DDBJ whole genome shotgun (WGS) entry which is preliminary data.</text>
</comment>
<gene>
    <name evidence="2" type="ORF">BSL78_14109</name>
</gene>
<organism evidence="2 3">
    <name type="scientific">Stichopus japonicus</name>
    <name type="common">Sea cucumber</name>
    <dbReference type="NCBI Taxonomy" id="307972"/>
    <lineage>
        <taxon>Eukaryota</taxon>
        <taxon>Metazoa</taxon>
        <taxon>Echinodermata</taxon>
        <taxon>Eleutherozoa</taxon>
        <taxon>Echinozoa</taxon>
        <taxon>Holothuroidea</taxon>
        <taxon>Aspidochirotacea</taxon>
        <taxon>Aspidochirotida</taxon>
        <taxon>Stichopodidae</taxon>
        <taxon>Apostichopus</taxon>
    </lineage>
</organism>
<name>A0A2G8KLX0_STIJA</name>
<protein>
    <submittedName>
        <fullName evidence="2">Uncharacterized protein</fullName>
    </submittedName>
</protein>
<dbReference type="Proteomes" id="UP000230750">
    <property type="component" value="Unassembled WGS sequence"/>
</dbReference>
<evidence type="ECO:0000256" key="1">
    <source>
        <dbReference type="SAM" id="MobiDB-lite"/>
    </source>
</evidence>
<keyword evidence="3" id="KW-1185">Reference proteome</keyword>
<accession>A0A2G8KLX0</accession>
<feature type="region of interest" description="Disordered" evidence="1">
    <location>
        <begin position="152"/>
        <end position="178"/>
    </location>
</feature>